<protein>
    <recommendedName>
        <fullName evidence="5">Baseplate protein J-like domain-containing protein</fullName>
    </recommendedName>
</protein>
<dbReference type="EMBL" id="JAAZIL010000059">
    <property type="protein sequence ID" value="NLZ24593.1"/>
    <property type="molecule type" value="Genomic_DNA"/>
</dbReference>
<evidence type="ECO:0000256" key="1">
    <source>
        <dbReference type="SAM" id="MobiDB-lite"/>
    </source>
</evidence>
<dbReference type="AlphaFoldDB" id="A0A847VDI1"/>
<feature type="region of interest" description="Disordered" evidence="1">
    <location>
        <begin position="171"/>
        <end position="190"/>
    </location>
</feature>
<evidence type="ECO:0008006" key="5">
    <source>
        <dbReference type="Google" id="ProtNLM"/>
    </source>
</evidence>
<organism evidence="3 4">
    <name type="scientific">Candidatus Dojkabacteria bacterium</name>
    <dbReference type="NCBI Taxonomy" id="2099670"/>
    <lineage>
        <taxon>Bacteria</taxon>
        <taxon>Candidatus Dojkabacteria</taxon>
    </lineage>
</organism>
<feature type="compositionally biased region" description="Polar residues" evidence="1">
    <location>
        <begin position="171"/>
        <end position="183"/>
    </location>
</feature>
<sequence>MEKKVTTSKIIVDESNEITDLVRKIRGSKAERLVLTFTEHTDILISPVNLALLQETVEREDKLLIAQIIQNPTGVRNAKIAGIKTIDTPSNPTESDWEEALETVKENKKRRKARRESIVTDESIKGSTSSFEENIDTSFEKPAKKDYVDRRGIKPTASFISIDGDLPSTKTLVSDMSSEQETPPATPKKEKASFKPFAMLKSFGKKKTAKLILLIGGPLLFLVILGFLLYNQFATLVRVKIFVESKPVKAEIILDGKELIDKVDFENLSVPIKTEKETKSLSHTINATGKSYKGERAKGTVELTFYYKEDSCPIDNPPKVVLNVGHILKSDNLQFKVTERAEILCNDRTYVKVEASDVGDNYNIPAKRKFSVENFSTGYSEGEVSGRNEEAFTGGSKEEYTVLSQQDVDKAVEELSITAIEEIKSSLMNKSSNWEIIEDSITSEVDKDSIKTDKKIGTEASTVNLNLTVEGSAIYYSTSGLADGLTELLRKEAEERNLFESERDLDLVLGDNIEKKVSVESSTAGKIKIKVEASSSVRPKVDKNELEEELKKMKWDEGVEYINSLNYAKKESEVVFNPRKYPSFLKRFPKRRGGVIVSVLELEVEE</sequence>
<keyword evidence="2" id="KW-0812">Transmembrane</keyword>
<evidence type="ECO:0000313" key="4">
    <source>
        <dbReference type="Proteomes" id="UP000564033"/>
    </source>
</evidence>
<name>A0A847VDI1_9BACT</name>
<reference evidence="3 4" key="1">
    <citation type="journal article" date="2020" name="Biotechnol. Biofuels">
        <title>New insights from the biogas microbiome by comprehensive genome-resolved metagenomics of nearly 1600 species originating from multiple anaerobic digesters.</title>
        <authorList>
            <person name="Campanaro S."/>
            <person name="Treu L."/>
            <person name="Rodriguez-R L.M."/>
            <person name="Kovalovszki A."/>
            <person name="Ziels R.M."/>
            <person name="Maus I."/>
            <person name="Zhu X."/>
            <person name="Kougias P.G."/>
            <person name="Basile A."/>
            <person name="Luo G."/>
            <person name="Schluter A."/>
            <person name="Konstantinidis K.T."/>
            <person name="Angelidaki I."/>
        </authorList>
    </citation>
    <scope>NUCLEOTIDE SEQUENCE [LARGE SCALE GENOMIC DNA]</scope>
    <source>
        <strain evidence="3">AS19jrsBPTG_9</strain>
    </source>
</reference>
<keyword evidence="2" id="KW-1133">Transmembrane helix</keyword>
<comment type="caution">
    <text evidence="3">The sequence shown here is derived from an EMBL/GenBank/DDBJ whole genome shotgun (WGS) entry which is preliminary data.</text>
</comment>
<keyword evidence="2" id="KW-0472">Membrane</keyword>
<dbReference type="Proteomes" id="UP000564033">
    <property type="component" value="Unassembled WGS sequence"/>
</dbReference>
<evidence type="ECO:0000256" key="2">
    <source>
        <dbReference type="SAM" id="Phobius"/>
    </source>
</evidence>
<feature type="transmembrane region" description="Helical" evidence="2">
    <location>
        <begin position="211"/>
        <end position="230"/>
    </location>
</feature>
<accession>A0A847VDI1</accession>
<proteinExistence type="predicted"/>
<gene>
    <name evidence="3" type="ORF">GX888_02535</name>
</gene>
<evidence type="ECO:0000313" key="3">
    <source>
        <dbReference type="EMBL" id="NLZ24593.1"/>
    </source>
</evidence>